<dbReference type="EC" id="2.3.1.225" evidence="7"/>
<evidence type="ECO:0000259" key="9">
    <source>
        <dbReference type="Pfam" id="PF01529"/>
    </source>
</evidence>
<dbReference type="PANTHER" id="PTHR22883:SF405">
    <property type="entry name" value="PALMITOYLTRANSFERASE"/>
    <property type="match status" value="1"/>
</dbReference>
<evidence type="ECO:0000313" key="11">
    <source>
        <dbReference type="Proteomes" id="UP001209570"/>
    </source>
</evidence>
<organism evidence="10 11">
    <name type="scientific">Pythium insidiosum</name>
    <name type="common">Pythiosis disease agent</name>
    <dbReference type="NCBI Taxonomy" id="114742"/>
    <lineage>
        <taxon>Eukaryota</taxon>
        <taxon>Sar</taxon>
        <taxon>Stramenopiles</taxon>
        <taxon>Oomycota</taxon>
        <taxon>Peronosporomycetes</taxon>
        <taxon>Pythiales</taxon>
        <taxon>Pythiaceae</taxon>
        <taxon>Pythium</taxon>
    </lineage>
</organism>
<feature type="transmembrane region" description="Helical" evidence="7">
    <location>
        <begin position="25"/>
        <end position="44"/>
    </location>
</feature>
<keyword evidence="11" id="KW-1185">Reference proteome</keyword>
<feature type="domain" description="Palmitoyltransferase DHHC" evidence="9">
    <location>
        <begin position="41"/>
        <end position="139"/>
    </location>
</feature>
<dbReference type="PANTHER" id="PTHR22883">
    <property type="entry name" value="ZINC FINGER DHHC DOMAIN CONTAINING PROTEIN"/>
    <property type="match status" value="1"/>
</dbReference>
<comment type="catalytic activity">
    <reaction evidence="7">
        <text>L-cysteinyl-[protein] + hexadecanoyl-CoA = S-hexadecanoyl-L-cysteinyl-[protein] + CoA</text>
        <dbReference type="Rhea" id="RHEA:36683"/>
        <dbReference type="Rhea" id="RHEA-COMP:10131"/>
        <dbReference type="Rhea" id="RHEA-COMP:11032"/>
        <dbReference type="ChEBI" id="CHEBI:29950"/>
        <dbReference type="ChEBI" id="CHEBI:57287"/>
        <dbReference type="ChEBI" id="CHEBI:57379"/>
        <dbReference type="ChEBI" id="CHEBI:74151"/>
        <dbReference type="EC" id="2.3.1.225"/>
    </reaction>
</comment>
<dbReference type="Proteomes" id="UP001209570">
    <property type="component" value="Unassembled WGS sequence"/>
</dbReference>
<comment type="similarity">
    <text evidence="7">Belongs to the DHHC palmitoyltransferase family.</text>
</comment>
<feature type="region of interest" description="Disordered" evidence="8">
    <location>
        <begin position="194"/>
        <end position="214"/>
    </location>
</feature>
<gene>
    <name evidence="10" type="ORF">P43SY_008918</name>
</gene>
<name>A0AAD5Q9Y0_PYTIN</name>
<evidence type="ECO:0000256" key="1">
    <source>
        <dbReference type="ARBA" id="ARBA00004141"/>
    </source>
</evidence>
<keyword evidence="5 7" id="KW-0472">Membrane</keyword>
<evidence type="ECO:0000256" key="6">
    <source>
        <dbReference type="ARBA" id="ARBA00023315"/>
    </source>
</evidence>
<feature type="transmembrane region" description="Helical" evidence="7">
    <location>
        <begin position="64"/>
        <end position="87"/>
    </location>
</feature>
<dbReference type="GO" id="GO:0006612">
    <property type="term" value="P:protein targeting to membrane"/>
    <property type="evidence" value="ECO:0007669"/>
    <property type="project" value="TreeGrafter"/>
</dbReference>
<dbReference type="GO" id="GO:0019706">
    <property type="term" value="F:protein-cysteine S-palmitoyltransferase activity"/>
    <property type="evidence" value="ECO:0007669"/>
    <property type="project" value="UniProtKB-EC"/>
</dbReference>
<sequence>MSGKRRDAHCGTGFNVRRWCNKDPCGLICAVLSWFLVLYAETVVVMDHHCPWVNNCVGIGNHKFFLLFIFYVFCMSVYALILVFFRYARCMNVSCPTHAALRVIFLVVEAVLFGLFTLCMMCDQYSVILTGTTQIDRLKGEVSESLGIREVFGGASSKFSYQWLLPGDVWFPASVKLQLLGYVLEDELATSDDETTERESFLSTTSASESSVTMTETLEGGWSVEKHVPNDSTDVVV</sequence>
<keyword evidence="3 7" id="KW-0812">Transmembrane</keyword>
<dbReference type="AlphaFoldDB" id="A0AAD5Q9Y0"/>
<keyword evidence="4 7" id="KW-1133">Transmembrane helix</keyword>
<dbReference type="PROSITE" id="PS50216">
    <property type="entry name" value="DHHC"/>
    <property type="match status" value="1"/>
</dbReference>
<evidence type="ECO:0000256" key="7">
    <source>
        <dbReference type="RuleBase" id="RU079119"/>
    </source>
</evidence>
<dbReference type="GO" id="GO:0005783">
    <property type="term" value="C:endoplasmic reticulum"/>
    <property type="evidence" value="ECO:0007669"/>
    <property type="project" value="TreeGrafter"/>
</dbReference>
<proteinExistence type="inferred from homology"/>
<comment type="caution">
    <text evidence="10">The sequence shown here is derived from an EMBL/GenBank/DDBJ whole genome shotgun (WGS) entry which is preliminary data.</text>
</comment>
<evidence type="ECO:0000256" key="5">
    <source>
        <dbReference type="ARBA" id="ARBA00023136"/>
    </source>
</evidence>
<evidence type="ECO:0000313" key="10">
    <source>
        <dbReference type="EMBL" id="KAJ0399599.1"/>
    </source>
</evidence>
<dbReference type="EMBL" id="JAKCXM010000177">
    <property type="protein sequence ID" value="KAJ0399599.1"/>
    <property type="molecule type" value="Genomic_DNA"/>
</dbReference>
<dbReference type="GO" id="GO:0005794">
    <property type="term" value="C:Golgi apparatus"/>
    <property type="evidence" value="ECO:0007669"/>
    <property type="project" value="TreeGrafter"/>
</dbReference>
<comment type="subcellular location">
    <subcellularLocation>
        <location evidence="1">Membrane</location>
        <topology evidence="1">Multi-pass membrane protein</topology>
    </subcellularLocation>
</comment>
<dbReference type="InterPro" id="IPR001594">
    <property type="entry name" value="Palmitoyltrfase_DHHC"/>
</dbReference>
<keyword evidence="6 7" id="KW-0012">Acyltransferase</keyword>
<dbReference type="GO" id="GO:0016020">
    <property type="term" value="C:membrane"/>
    <property type="evidence" value="ECO:0007669"/>
    <property type="project" value="UniProtKB-SubCell"/>
</dbReference>
<dbReference type="InterPro" id="IPR039859">
    <property type="entry name" value="PFA4/ZDH16/20/ERF2-like"/>
</dbReference>
<evidence type="ECO:0000256" key="4">
    <source>
        <dbReference type="ARBA" id="ARBA00022989"/>
    </source>
</evidence>
<protein>
    <recommendedName>
        <fullName evidence="7">Palmitoyltransferase</fullName>
        <ecNumber evidence="7">2.3.1.225</ecNumber>
    </recommendedName>
</protein>
<comment type="domain">
    <text evidence="7">The DHHC domain is required for palmitoyltransferase activity.</text>
</comment>
<evidence type="ECO:0000256" key="3">
    <source>
        <dbReference type="ARBA" id="ARBA00022692"/>
    </source>
</evidence>
<accession>A0AAD5Q9Y0</accession>
<keyword evidence="2 7" id="KW-0808">Transferase</keyword>
<evidence type="ECO:0000256" key="8">
    <source>
        <dbReference type="SAM" id="MobiDB-lite"/>
    </source>
</evidence>
<dbReference type="Pfam" id="PF01529">
    <property type="entry name" value="DHHC"/>
    <property type="match status" value="1"/>
</dbReference>
<reference evidence="10" key="1">
    <citation type="submission" date="2021-12" db="EMBL/GenBank/DDBJ databases">
        <title>Prjna785345.</title>
        <authorList>
            <person name="Rujirawat T."/>
            <person name="Krajaejun T."/>
        </authorList>
    </citation>
    <scope>NUCLEOTIDE SEQUENCE</scope>
    <source>
        <strain evidence="10">Pi057C3</strain>
    </source>
</reference>
<feature type="compositionally biased region" description="Low complexity" evidence="8">
    <location>
        <begin position="201"/>
        <end position="214"/>
    </location>
</feature>
<feature type="transmembrane region" description="Helical" evidence="7">
    <location>
        <begin position="99"/>
        <end position="118"/>
    </location>
</feature>
<evidence type="ECO:0000256" key="2">
    <source>
        <dbReference type="ARBA" id="ARBA00022679"/>
    </source>
</evidence>